<comment type="caution">
    <text evidence="2">The sequence shown here is derived from an EMBL/GenBank/DDBJ whole genome shotgun (WGS) entry which is preliminary data.</text>
</comment>
<feature type="region of interest" description="Disordered" evidence="1">
    <location>
        <begin position="121"/>
        <end position="142"/>
    </location>
</feature>
<accession>A0A9D1H8X3</accession>
<dbReference type="Proteomes" id="UP000824161">
    <property type="component" value="Unassembled WGS sequence"/>
</dbReference>
<reference evidence="2" key="2">
    <citation type="journal article" date="2021" name="PeerJ">
        <title>Extensive microbial diversity within the chicken gut microbiome revealed by metagenomics and culture.</title>
        <authorList>
            <person name="Gilroy R."/>
            <person name="Ravi A."/>
            <person name="Getino M."/>
            <person name="Pursley I."/>
            <person name="Horton D.L."/>
            <person name="Alikhan N.F."/>
            <person name="Baker D."/>
            <person name="Gharbi K."/>
            <person name="Hall N."/>
            <person name="Watson M."/>
            <person name="Adriaenssens E.M."/>
            <person name="Foster-Nyarko E."/>
            <person name="Jarju S."/>
            <person name="Secka A."/>
            <person name="Antonio M."/>
            <person name="Oren A."/>
            <person name="Chaudhuri R.R."/>
            <person name="La Ragione R."/>
            <person name="Hildebrand F."/>
            <person name="Pallen M.J."/>
        </authorList>
    </citation>
    <scope>NUCLEOTIDE SEQUENCE</scope>
    <source>
        <strain evidence="2">1383</strain>
    </source>
</reference>
<dbReference type="AlphaFoldDB" id="A0A9D1H8X3"/>
<sequence length="142" mass="16495">MGTYLLVVLLIAGGIVWLGRRMEESYRRAVLQAQHLEESGDREKALALYRSLLDTELEGRIRRTSRIVFLTDRVQELLAHTGRREEERRVLERSLQACMTVTRGDAWARWQRRLVELDESPVTFRPTEPSDAPSRPAKQPPR</sequence>
<dbReference type="EMBL" id="DVLY01000075">
    <property type="protein sequence ID" value="HIT97828.1"/>
    <property type="molecule type" value="Genomic_DNA"/>
</dbReference>
<gene>
    <name evidence="2" type="ORF">IAC44_03220</name>
</gene>
<protein>
    <submittedName>
        <fullName evidence="2">Uncharacterized protein</fullName>
    </submittedName>
</protein>
<organism evidence="2 3">
    <name type="scientific">Candidatus Merdimorpha stercoravium</name>
    <dbReference type="NCBI Taxonomy" id="2840863"/>
    <lineage>
        <taxon>Bacteria</taxon>
        <taxon>Pseudomonadati</taxon>
        <taxon>Bacteroidota</taxon>
        <taxon>Flavobacteriia</taxon>
        <taxon>Flavobacteriales</taxon>
        <taxon>Candidatus Merdimorpha</taxon>
    </lineage>
</organism>
<evidence type="ECO:0000313" key="2">
    <source>
        <dbReference type="EMBL" id="HIT97828.1"/>
    </source>
</evidence>
<evidence type="ECO:0000313" key="3">
    <source>
        <dbReference type="Proteomes" id="UP000824161"/>
    </source>
</evidence>
<proteinExistence type="predicted"/>
<reference evidence="2" key="1">
    <citation type="submission" date="2020-10" db="EMBL/GenBank/DDBJ databases">
        <authorList>
            <person name="Gilroy R."/>
        </authorList>
    </citation>
    <scope>NUCLEOTIDE SEQUENCE</scope>
    <source>
        <strain evidence="2">1383</strain>
    </source>
</reference>
<evidence type="ECO:0000256" key="1">
    <source>
        <dbReference type="SAM" id="MobiDB-lite"/>
    </source>
</evidence>
<name>A0A9D1H8X3_9FLAO</name>